<dbReference type="SUPFAM" id="SSF56672">
    <property type="entry name" value="DNA/RNA polymerases"/>
    <property type="match status" value="1"/>
</dbReference>
<dbReference type="Pfam" id="PF17917">
    <property type="entry name" value="RT_RNaseH"/>
    <property type="match status" value="1"/>
</dbReference>
<evidence type="ECO:0000259" key="10">
    <source>
        <dbReference type="Pfam" id="PF17917"/>
    </source>
</evidence>
<dbReference type="PANTHER" id="PTHR21682:SF2">
    <property type="entry name" value="COILED-COIL DOMAIN-CONTAINING PROTEIN 149"/>
    <property type="match status" value="1"/>
</dbReference>
<evidence type="ECO:0000256" key="2">
    <source>
        <dbReference type="ARBA" id="ARBA00022679"/>
    </source>
</evidence>
<dbReference type="Gene3D" id="3.30.70.270">
    <property type="match status" value="1"/>
</dbReference>
<keyword evidence="8 9" id="KW-0175">Coiled coil</keyword>
<dbReference type="GO" id="GO:0016787">
    <property type="term" value="F:hydrolase activity"/>
    <property type="evidence" value="ECO:0007669"/>
    <property type="project" value="UniProtKB-KW"/>
</dbReference>
<accession>A0ABD0YKY2</accession>
<dbReference type="EMBL" id="JBFDAA010000006">
    <property type="protein sequence ID" value="KAL1131209.1"/>
    <property type="molecule type" value="Genomic_DNA"/>
</dbReference>
<keyword evidence="3" id="KW-0548">Nucleotidyltransferase</keyword>
<evidence type="ECO:0000256" key="3">
    <source>
        <dbReference type="ARBA" id="ARBA00022695"/>
    </source>
</evidence>
<feature type="coiled-coil region" evidence="9">
    <location>
        <begin position="119"/>
        <end position="221"/>
    </location>
</feature>
<keyword evidence="6" id="KW-0378">Hydrolase</keyword>
<comment type="caution">
    <text evidence="11">The sequence shown here is derived from an EMBL/GenBank/DDBJ whole genome shotgun (WGS) entry which is preliminary data.</text>
</comment>
<dbReference type="GO" id="GO:0003964">
    <property type="term" value="F:RNA-directed DNA polymerase activity"/>
    <property type="evidence" value="ECO:0007669"/>
    <property type="project" value="UniProtKB-KW"/>
</dbReference>
<keyword evidence="7" id="KW-0695">RNA-directed DNA polymerase</keyword>
<dbReference type="Proteomes" id="UP001558652">
    <property type="component" value="Unassembled WGS sequence"/>
</dbReference>
<dbReference type="PANTHER" id="PTHR21682">
    <property type="entry name" value="COILED-COIL DOMAIN-CONTAINING PROTEIN 149"/>
    <property type="match status" value="1"/>
</dbReference>
<dbReference type="Pfam" id="PF09789">
    <property type="entry name" value="CC149"/>
    <property type="match status" value="1"/>
</dbReference>
<dbReference type="InterPro" id="IPR041373">
    <property type="entry name" value="RT_RNaseH"/>
</dbReference>
<gene>
    <name evidence="11" type="ORF">AAG570_010827</name>
</gene>
<dbReference type="InterPro" id="IPR043502">
    <property type="entry name" value="DNA/RNA_pol_sf"/>
</dbReference>
<evidence type="ECO:0000256" key="9">
    <source>
        <dbReference type="SAM" id="Coils"/>
    </source>
</evidence>
<dbReference type="GO" id="GO:0004519">
    <property type="term" value="F:endonuclease activity"/>
    <property type="evidence" value="ECO:0007669"/>
    <property type="project" value="UniProtKB-KW"/>
</dbReference>
<organism evidence="11 12">
    <name type="scientific">Ranatra chinensis</name>
    <dbReference type="NCBI Taxonomy" id="642074"/>
    <lineage>
        <taxon>Eukaryota</taxon>
        <taxon>Metazoa</taxon>
        <taxon>Ecdysozoa</taxon>
        <taxon>Arthropoda</taxon>
        <taxon>Hexapoda</taxon>
        <taxon>Insecta</taxon>
        <taxon>Pterygota</taxon>
        <taxon>Neoptera</taxon>
        <taxon>Paraneoptera</taxon>
        <taxon>Hemiptera</taxon>
        <taxon>Heteroptera</taxon>
        <taxon>Panheteroptera</taxon>
        <taxon>Nepomorpha</taxon>
        <taxon>Nepidae</taxon>
        <taxon>Ranatrinae</taxon>
        <taxon>Ranatra</taxon>
    </lineage>
</organism>
<evidence type="ECO:0000313" key="12">
    <source>
        <dbReference type="Proteomes" id="UP001558652"/>
    </source>
</evidence>
<dbReference type="InterPro" id="IPR019179">
    <property type="entry name" value="CC149"/>
</dbReference>
<reference evidence="11 12" key="1">
    <citation type="submission" date="2024-07" db="EMBL/GenBank/DDBJ databases">
        <title>Chromosome-level genome assembly of the water stick insect Ranatra chinensis (Heteroptera: Nepidae).</title>
        <authorList>
            <person name="Liu X."/>
        </authorList>
    </citation>
    <scope>NUCLEOTIDE SEQUENCE [LARGE SCALE GENOMIC DNA]</scope>
    <source>
        <strain evidence="11">Cailab_2021Rc</strain>
        <tissue evidence="11">Muscle</tissue>
    </source>
</reference>
<keyword evidence="2" id="KW-0808">Transferase</keyword>
<evidence type="ECO:0000256" key="1">
    <source>
        <dbReference type="ARBA" id="ARBA00005872"/>
    </source>
</evidence>
<dbReference type="AlphaFoldDB" id="A0ABD0YKY2"/>
<sequence length="505" mass="57648">MMAVQLSPENRLLLVWRSQAVSGSVLISGGKYSVGGYDRYTASMNEHYDLHSTKTRLLNKALPEEPLYGSHLVKRDTIVRSLTELSHRTVFFIYQMDTDSYVAEEYGSSNGCFSCSSQLKEIKEKNKLLLMQVEDLKQKLADSQGDIKVLRREKQKDRLWDGCQICCDRKETREVVVRRAEEAAERANRLERDLRDLLDEKEELVTERDAYRSKLHRMNHQLAVALSLPQGTLDIDALIMENRYLQERFEQAITEKELSQQTLSKYKYSRACASTRSASTEVDDMGIAPTAGKVKAILDFPKPTTVKELQRFLGMLNFYRRCIPHAADTLSGGSGLLPAKSKKNDRSPLAWTSETNLTYDGELHAIYLAVHHFRPLLEGRQFQIHMDDKPLTFAFRQPHLNAPPRRTRQLTYISQFTTDIRFLAGSDNSVTDGLSRIGKLRLPNSLDAITQAQKSEESTVTRLLREHVNLKWLLLPGVNYNTLCDTSMGTPRVYLPTTLRQSIIL</sequence>
<evidence type="ECO:0000256" key="7">
    <source>
        <dbReference type="ARBA" id="ARBA00022918"/>
    </source>
</evidence>
<evidence type="ECO:0000256" key="4">
    <source>
        <dbReference type="ARBA" id="ARBA00022722"/>
    </source>
</evidence>
<protein>
    <recommendedName>
        <fullName evidence="10">Reverse transcriptase RNase H-like domain-containing protein</fullName>
    </recommendedName>
</protein>
<evidence type="ECO:0000313" key="11">
    <source>
        <dbReference type="EMBL" id="KAL1131209.1"/>
    </source>
</evidence>
<keyword evidence="12" id="KW-1185">Reference proteome</keyword>
<keyword evidence="4" id="KW-0540">Nuclease</keyword>
<evidence type="ECO:0000256" key="5">
    <source>
        <dbReference type="ARBA" id="ARBA00022759"/>
    </source>
</evidence>
<name>A0ABD0YKY2_9HEMI</name>
<comment type="similarity">
    <text evidence="1">Belongs to the CCDC149 family.</text>
</comment>
<proteinExistence type="inferred from homology"/>
<evidence type="ECO:0000256" key="8">
    <source>
        <dbReference type="ARBA" id="ARBA00023054"/>
    </source>
</evidence>
<evidence type="ECO:0000256" key="6">
    <source>
        <dbReference type="ARBA" id="ARBA00022801"/>
    </source>
</evidence>
<keyword evidence="5" id="KW-0255">Endonuclease</keyword>
<feature type="domain" description="Reverse transcriptase RNase H-like" evidence="10">
    <location>
        <begin position="358"/>
        <end position="416"/>
    </location>
</feature>
<dbReference type="InterPro" id="IPR043128">
    <property type="entry name" value="Rev_trsase/Diguanyl_cyclase"/>
</dbReference>